<dbReference type="EMBL" id="LQXA01000007">
    <property type="protein sequence ID" value="KZC96350.1"/>
    <property type="molecule type" value="Genomic_DNA"/>
</dbReference>
<proteinExistence type="predicted"/>
<dbReference type="Pfam" id="PF08808">
    <property type="entry name" value="RES"/>
    <property type="match status" value="1"/>
</dbReference>
<sequence length="206" mass="21963">MSVPAPPTPFTAIPEVVAAGSRIHRIHSDRFGPAEFNPGAGAPTRFAFFGDPVVPVLYAGDTEDVAICETILHDVPLSGGVVGGRDLAGRRCSRLIATRDLRLASLVGGGPRALRVRAASVCATDAADYPQTVAWAEASHAAGFDGLAYPSRQAAGRRAMVLFGDRVGTRDLEPDPAYRWWFDDADGFARLYEMCRPLGVTVLRLA</sequence>
<dbReference type="OrthoDB" id="3786493at2"/>
<organism evidence="2 3">
    <name type="scientific">Clavibacter tessellarius</name>
    <dbReference type="NCBI Taxonomy" id="31965"/>
    <lineage>
        <taxon>Bacteria</taxon>
        <taxon>Bacillati</taxon>
        <taxon>Actinomycetota</taxon>
        <taxon>Actinomycetes</taxon>
        <taxon>Micrococcales</taxon>
        <taxon>Microbacteriaceae</taxon>
        <taxon>Clavibacter</taxon>
    </lineage>
</organism>
<evidence type="ECO:0000313" key="2">
    <source>
        <dbReference type="EMBL" id="KZC96350.1"/>
    </source>
</evidence>
<accession>A0A154V4Q0</accession>
<dbReference type="SMART" id="SM00953">
    <property type="entry name" value="RES"/>
    <property type="match status" value="1"/>
</dbReference>
<dbReference type="InterPro" id="IPR014914">
    <property type="entry name" value="RES_dom"/>
</dbReference>
<reference evidence="2 3" key="1">
    <citation type="submission" date="2016-01" db="EMBL/GenBank/DDBJ databases">
        <title>Draft genome sequence of Clavibacter michiganensis subsp. tessellarius DOAB 609.</title>
        <authorList>
            <person name="Tambong J.T."/>
        </authorList>
    </citation>
    <scope>NUCLEOTIDE SEQUENCE [LARGE SCALE GENOMIC DNA]</scope>
    <source>
        <strain evidence="2 3">DOAB 609</strain>
    </source>
</reference>
<evidence type="ECO:0000313" key="3">
    <source>
        <dbReference type="Proteomes" id="UP000076218"/>
    </source>
</evidence>
<gene>
    <name evidence="2" type="ORF">AWH51_03525</name>
</gene>
<comment type="caution">
    <text evidence="2">The sequence shown here is derived from an EMBL/GenBank/DDBJ whole genome shotgun (WGS) entry which is preliminary data.</text>
</comment>
<dbReference type="STRING" id="31965.AWH51_03525"/>
<dbReference type="AlphaFoldDB" id="A0A154V4Q0"/>
<protein>
    <recommendedName>
        <fullName evidence="1">RES domain-containing protein</fullName>
    </recommendedName>
</protein>
<dbReference type="Proteomes" id="UP000076218">
    <property type="component" value="Unassembled WGS sequence"/>
</dbReference>
<name>A0A154V4Q0_9MICO</name>
<feature type="domain" description="RES" evidence="1">
    <location>
        <begin position="36"/>
        <end position="175"/>
    </location>
</feature>
<evidence type="ECO:0000259" key="1">
    <source>
        <dbReference type="SMART" id="SM00953"/>
    </source>
</evidence>